<feature type="region of interest" description="Disordered" evidence="1">
    <location>
        <begin position="78"/>
        <end position="134"/>
    </location>
</feature>
<feature type="compositionally biased region" description="Acidic residues" evidence="1">
    <location>
        <begin position="95"/>
        <end position="109"/>
    </location>
</feature>
<gene>
    <name evidence="3" type="ORF">C8R41DRAFT_377430</name>
</gene>
<keyword evidence="2" id="KW-1133">Transmembrane helix</keyword>
<dbReference type="EMBL" id="JANVFT010000042">
    <property type="protein sequence ID" value="KAJ4491036.1"/>
    <property type="molecule type" value="Genomic_DNA"/>
</dbReference>
<evidence type="ECO:0000313" key="3">
    <source>
        <dbReference type="EMBL" id="KAJ4491036.1"/>
    </source>
</evidence>
<feature type="non-terminal residue" evidence="3">
    <location>
        <position position="1"/>
    </location>
</feature>
<evidence type="ECO:0000256" key="1">
    <source>
        <dbReference type="SAM" id="MobiDB-lite"/>
    </source>
</evidence>
<accession>A0ABQ8VE31</accession>
<name>A0ABQ8VE31_9AGAR</name>
<keyword evidence="2" id="KW-0472">Membrane</keyword>
<proteinExistence type="predicted"/>
<sequence>WLLYLLEVNEIFNILCLLVFRNLFAEPKTAPKPQPIGNIALIILLTTCTCCALFILWRRAEAFRAIISHQLKTITRSEGQIRLSQDDGPPAHEFLEDDESTEDALELDAGDVGRLPERRPTPPAQPTQPISETS</sequence>
<organism evidence="3 4">
    <name type="scientific">Lentinula lateritia</name>
    <dbReference type="NCBI Taxonomy" id="40482"/>
    <lineage>
        <taxon>Eukaryota</taxon>
        <taxon>Fungi</taxon>
        <taxon>Dikarya</taxon>
        <taxon>Basidiomycota</taxon>
        <taxon>Agaricomycotina</taxon>
        <taxon>Agaricomycetes</taxon>
        <taxon>Agaricomycetidae</taxon>
        <taxon>Agaricales</taxon>
        <taxon>Marasmiineae</taxon>
        <taxon>Omphalotaceae</taxon>
        <taxon>Lentinula</taxon>
    </lineage>
</organism>
<reference evidence="3" key="1">
    <citation type="submission" date="2022-08" db="EMBL/GenBank/DDBJ databases">
        <title>A Global Phylogenomic Analysis of the Shiitake Genus Lentinula.</title>
        <authorList>
            <consortium name="DOE Joint Genome Institute"/>
            <person name="Sierra-Patev S."/>
            <person name="Min B."/>
            <person name="Naranjo-Ortiz M."/>
            <person name="Looney B."/>
            <person name="Konkel Z."/>
            <person name="Slot J.C."/>
            <person name="Sakamoto Y."/>
            <person name="Steenwyk J.L."/>
            <person name="Rokas A."/>
            <person name="Carro J."/>
            <person name="Camarero S."/>
            <person name="Ferreira P."/>
            <person name="Molpeceres G."/>
            <person name="Ruiz-Duenas F.J."/>
            <person name="Serrano A."/>
            <person name="Henrissat B."/>
            <person name="Drula E."/>
            <person name="Hughes K.W."/>
            <person name="Mata J.L."/>
            <person name="Ishikawa N.K."/>
            <person name="Vargas-Isla R."/>
            <person name="Ushijima S."/>
            <person name="Smith C.A."/>
            <person name="Ahrendt S."/>
            <person name="Andreopoulos W."/>
            <person name="He G."/>
            <person name="Labutti K."/>
            <person name="Lipzen A."/>
            <person name="Ng V."/>
            <person name="Riley R."/>
            <person name="Sandor L."/>
            <person name="Barry K."/>
            <person name="Martinez A.T."/>
            <person name="Xiao Y."/>
            <person name="Gibbons J.G."/>
            <person name="Terashima K."/>
            <person name="Grigoriev I.V."/>
            <person name="Hibbett D.S."/>
        </authorList>
    </citation>
    <scope>NUCLEOTIDE SEQUENCE</scope>
    <source>
        <strain evidence="3">RHP3577 ss4</strain>
    </source>
</reference>
<feature type="transmembrane region" description="Helical" evidence="2">
    <location>
        <begin position="36"/>
        <end position="57"/>
    </location>
</feature>
<keyword evidence="2" id="KW-0812">Transmembrane</keyword>
<keyword evidence="4" id="KW-1185">Reference proteome</keyword>
<dbReference type="Proteomes" id="UP001150217">
    <property type="component" value="Unassembled WGS sequence"/>
</dbReference>
<evidence type="ECO:0000313" key="4">
    <source>
        <dbReference type="Proteomes" id="UP001150217"/>
    </source>
</evidence>
<comment type="caution">
    <text evidence="3">The sequence shown here is derived from an EMBL/GenBank/DDBJ whole genome shotgun (WGS) entry which is preliminary data.</text>
</comment>
<evidence type="ECO:0000256" key="2">
    <source>
        <dbReference type="SAM" id="Phobius"/>
    </source>
</evidence>
<protein>
    <submittedName>
        <fullName evidence="3">Uncharacterized protein</fullName>
    </submittedName>
</protein>